<proteinExistence type="predicted"/>
<keyword evidence="2" id="KW-1185">Reference proteome</keyword>
<comment type="caution">
    <text evidence="1">The sequence shown here is derived from an EMBL/GenBank/DDBJ whole genome shotgun (WGS) entry which is preliminary data.</text>
</comment>
<dbReference type="Proteomes" id="UP001231649">
    <property type="component" value="Chromosome 23"/>
</dbReference>
<protein>
    <submittedName>
        <fullName evidence="1">Uncharacterized protein</fullName>
    </submittedName>
</protein>
<accession>A0ACC2Q9L1</accession>
<organism evidence="1 2">
    <name type="scientific">Mythimna loreyi</name>
    <dbReference type="NCBI Taxonomy" id="667449"/>
    <lineage>
        <taxon>Eukaryota</taxon>
        <taxon>Metazoa</taxon>
        <taxon>Ecdysozoa</taxon>
        <taxon>Arthropoda</taxon>
        <taxon>Hexapoda</taxon>
        <taxon>Insecta</taxon>
        <taxon>Pterygota</taxon>
        <taxon>Neoptera</taxon>
        <taxon>Endopterygota</taxon>
        <taxon>Lepidoptera</taxon>
        <taxon>Glossata</taxon>
        <taxon>Ditrysia</taxon>
        <taxon>Noctuoidea</taxon>
        <taxon>Noctuidae</taxon>
        <taxon>Noctuinae</taxon>
        <taxon>Hadenini</taxon>
        <taxon>Mythimna</taxon>
    </lineage>
</organism>
<evidence type="ECO:0000313" key="2">
    <source>
        <dbReference type="Proteomes" id="UP001231649"/>
    </source>
</evidence>
<sequence>MKNSKNIPPSLASIPNRSLLSGLEGNLNISLEQDWLIRIAMGLVGALTHGLPIIPPALTHLGLDLKQFMLTKIIHMGATSFGTLPRARVVTKYKAFSCYGMMTPLKSTYIRSMSEHSMLTGGQDSQAFLILDARLEMDNFDLAMRDRALLLGFRQLLRIPQTVHSMSPLDIPGPHESNPATTFRRILMASSKKPQVIQKQVEASTSTTMWSGVKKVCQGACGKPTVGKTPSIYSARSAVSQSSILMLFFFKIHCIPNMGGHQPREVCPLVEEPEVAVGEPTAESEPAAEPEVEHAPEPELEQAPELELEPEPQPPEVDFENMGTPEADTVLNSPYSSHVIILGERVEADMQPSTEHKTSTNITDKNFESIVDNWLQDNDSDVDLDPNFNDSDGIFLPVMRNATTGM</sequence>
<dbReference type="EMBL" id="CM056799">
    <property type="protein sequence ID" value="KAJ8710623.1"/>
    <property type="molecule type" value="Genomic_DNA"/>
</dbReference>
<gene>
    <name evidence="1" type="ORF">PYW08_009138</name>
</gene>
<reference evidence="1" key="1">
    <citation type="submission" date="2023-03" db="EMBL/GenBank/DDBJ databases">
        <title>Chromosome-level genomes of two armyworms, Mythimna separata and Mythimna loreyi, provide insights into the biosynthesis and reception of sex pheromones.</title>
        <authorList>
            <person name="Zhao H."/>
        </authorList>
    </citation>
    <scope>NUCLEOTIDE SEQUENCE</scope>
    <source>
        <strain evidence="1">BeijingLab</strain>
    </source>
</reference>
<evidence type="ECO:0000313" key="1">
    <source>
        <dbReference type="EMBL" id="KAJ8710623.1"/>
    </source>
</evidence>
<name>A0ACC2Q9L1_9NEOP</name>